<comment type="function">
    <text evidence="11">Involved in the biosynthesis of isoprenoids. Catalyzes the 1,3-allylic rearrangement of the homoallylic substrate isopentenyl (IPP) to its allylic isomer, dimethylallyl diphosphate (DMAPP).</text>
</comment>
<dbReference type="PIRSF" id="PIRSF003314">
    <property type="entry name" value="IPP_isomerase"/>
    <property type="match status" value="1"/>
</dbReference>
<comment type="catalytic activity">
    <reaction evidence="11">
        <text>isopentenyl diphosphate = dimethylallyl diphosphate</text>
        <dbReference type="Rhea" id="RHEA:23284"/>
        <dbReference type="ChEBI" id="CHEBI:57623"/>
        <dbReference type="ChEBI" id="CHEBI:128769"/>
        <dbReference type="EC" id="5.3.3.2"/>
    </reaction>
</comment>
<protein>
    <recommendedName>
        <fullName evidence="11">Isopentenyl-diphosphate delta-isomerase</fullName>
        <shortName evidence="11">IPP isomerase</shortName>
        <ecNumber evidence="11">5.3.3.2</ecNumber>
    </recommendedName>
    <alternativeName>
        <fullName evidence="11">Isopentenyl diphosphate:dimethylallyl diphosphate isomerase</fullName>
    </alternativeName>
    <alternativeName>
        <fullName evidence="11">Isopentenyl pyrophosphate isomerase</fullName>
    </alternativeName>
    <alternativeName>
        <fullName evidence="11">Type 2 isopentenyl diphosphate isomerase</fullName>
        <shortName evidence="11">IDI-2</shortName>
    </alternativeName>
</protein>
<evidence type="ECO:0000256" key="3">
    <source>
        <dbReference type="ARBA" id="ARBA00022630"/>
    </source>
</evidence>
<dbReference type="InterPro" id="IPR011179">
    <property type="entry name" value="IPdP_isomerase"/>
</dbReference>
<name>A0ABZ3IMQ2_9FIRM</name>
<keyword evidence="8 11" id="KW-0414">Isoprene biosynthesis</keyword>
<dbReference type="Gene3D" id="3.20.20.70">
    <property type="entry name" value="Aldolase class I"/>
    <property type="match status" value="1"/>
</dbReference>
<evidence type="ECO:0000256" key="5">
    <source>
        <dbReference type="ARBA" id="ARBA00022723"/>
    </source>
</evidence>
<dbReference type="Pfam" id="PF01070">
    <property type="entry name" value="FMN_dh"/>
    <property type="match status" value="1"/>
</dbReference>
<evidence type="ECO:0000256" key="8">
    <source>
        <dbReference type="ARBA" id="ARBA00023229"/>
    </source>
</evidence>
<feature type="binding site" evidence="11">
    <location>
        <begin position="282"/>
        <end position="283"/>
    </location>
    <ligand>
        <name>FMN</name>
        <dbReference type="ChEBI" id="CHEBI:58210"/>
    </ligand>
</feature>
<keyword evidence="3 11" id="KW-0285">Flavoprotein</keyword>
<evidence type="ECO:0000256" key="6">
    <source>
        <dbReference type="ARBA" id="ARBA00022842"/>
    </source>
</evidence>
<reference evidence="13" key="1">
    <citation type="submission" date="2024-05" db="EMBL/GenBank/DDBJ databases">
        <title>Isolation and characterization of Sporomusa carbonis sp. nov., a carboxydotrophic hydrogenogen in the genus of Sporomusa isolated from a charcoal burning pile.</title>
        <authorList>
            <person name="Boeer T."/>
            <person name="Rosenbaum F."/>
            <person name="Eysell L."/>
            <person name="Mueller V."/>
            <person name="Daniel R."/>
            <person name="Poehlein A."/>
        </authorList>
    </citation>
    <scope>NUCLEOTIDE SEQUENCE [LARGE SCALE GENOMIC DNA]</scope>
    <source>
        <strain evidence="13">DSM 10669</strain>
    </source>
</reference>
<keyword evidence="4 11" id="KW-0288">FMN</keyword>
<comment type="cofactor">
    <cofactor evidence="11">
        <name>Mg(2+)</name>
        <dbReference type="ChEBI" id="CHEBI:18420"/>
    </cofactor>
</comment>
<comment type="cofactor">
    <cofactor evidence="1 11">
        <name>FMN</name>
        <dbReference type="ChEBI" id="CHEBI:58210"/>
    </cofactor>
</comment>
<accession>A0ABZ3IMQ2</accession>
<dbReference type="GO" id="GO:0004452">
    <property type="term" value="F:isopentenyl-diphosphate delta-isomerase activity"/>
    <property type="evidence" value="ECO:0007669"/>
    <property type="project" value="UniProtKB-EC"/>
</dbReference>
<feature type="binding site" evidence="11">
    <location>
        <position position="93"/>
    </location>
    <ligand>
        <name>FMN</name>
        <dbReference type="ChEBI" id="CHEBI:58210"/>
    </ligand>
</feature>
<comment type="subcellular location">
    <subcellularLocation>
        <location evidence="11">Cytoplasm</location>
    </subcellularLocation>
</comment>
<comment type="similarity">
    <text evidence="11">Belongs to the IPP isomerase type 2 family.</text>
</comment>
<evidence type="ECO:0000256" key="1">
    <source>
        <dbReference type="ARBA" id="ARBA00001917"/>
    </source>
</evidence>
<keyword evidence="14" id="KW-1185">Reference proteome</keyword>
<feature type="binding site" evidence="11">
    <location>
        <begin position="63"/>
        <end position="65"/>
    </location>
    <ligand>
        <name>FMN</name>
        <dbReference type="ChEBI" id="CHEBI:58210"/>
    </ligand>
</feature>
<dbReference type="SUPFAM" id="SSF51395">
    <property type="entry name" value="FMN-linked oxidoreductases"/>
    <property type="match status" value="1"/>
</dbReference>
<keyword evidence="6 11" id="KW-0460">Magnesium</keyword>
<keyword evidence="2 11" id="KW-0963">Cytoplasm</keyword>
<keyword evidence="9 11" id="KW-0413">Isomerase</keyword>
<feature type="binding site" evidence="11">
    <location>
        <position position="122"/>
    </location>
    <ligand>
        <name>FMN</name>
        <dbReference type="ChEBI" id="CHEBI:58210"/>
    </ligand>
</feature>
<dbReference type="EMBL" id="CP155573">
    <property type="protein sequence ID" value="XFO66719.1"/>
    <property type="molecule type" value="Genomic_DNA"/>
</dbReference>
<dbReference type="Proteomes" id="UP000216752">
    <property type="component" value="Chromosome"/>
</dbReference>
<evidence type="ECO:0000313" key="14">
    <source>
        <dbReference type="Proteomes" id="UP000216752"/>
    </source>
</evidence>
<feature type="binding site" evidence="11">
    <location>
        <position position="153"/>
    </location>
    <ligand>
        <name>Mg(2+)</name>
        <dbReference type="ChEBI" id="CHEBI:18420"/>
    </ligand>
</feature>
<dbReference type="EC" id="5.3.3.2" evidence="11"/>
<feature type="binding site" evidence="11">
    <location>
        <begin position="6"/>
        <end position="7"/>
    </location>
    <ligand>
        <name>substrate</name>
    </ligand>
</feature>
<evidence type="ECO:0000256" key="11">
    <source>
        <dbReference type="HAMAP-Rule" id="MF_00354"/>
    </source>
</evidence>
<dbReference type="InterPro" id="IPR013785">
    <property type="entry name" value="Aldolase_TIM"/>
</dbReference>
<feature type="domain" description="FMN-dependent dehydrogenase" evidence="12">
    <location>
        <begin position="167"/>
        <end position="324"/>
    </location>
</feature>
<feature type="binding site" evidence="11">
    <location>
        <position position="214"/>
    </location>
    <ligand>
        <name>FMN</name>
        <dbReference type="ChEBI" id="CHEBI:58210"/>
    </ligand>
</feature>
<proteinExistence type="inferred from homology"/>
<evidence type="ECO:0000256" key="4">
    <source>
        <dbReference type="ARBA" id="ARBA00022643"/>
    </source>
</evidence>
<organism evidence="13 14">
    <name type="scientific">Sporomusa silvacetica DSM 10669</name>
    <dbReference type="NCBI Taxonomy" id="1123289"/>
    <lineage>
        <taxon>Bacteria</taxon>
        <taxon>Bacillati</taxon>
        <taxon>Bacillota</taxon>
        <taxon>Negativicutes</taxon>
        <taxon>Selenomonadales</taxon>
        <taxon>Sporomusaceae</taxon>
        <taxon>Sporomusa</taxon>
    </lineage>
</organism>
<evidence type="ECO:0000256" key="7">
    <source>
        <dbReference type="ARBA" id="ARBA00022857"/>
    </source>
</evidence>
<dbReference type="PANTHER" id="PTHR43665:SF1">
    <property type="entry name" value="ISOPENTENYL-DIPHOSPHATE DELTA-ISOMERASE"/>
    <property type="match status" value="1"/>
</dbReference>
<dbReference type="NCBIfam" id="TIGR02151">
    <property type="entry name" value="IPP_isom_2"/>
    <property type="match status" value="1"/>
</dbReference>
<feature type="binding site" evidence="11">
    <location>
        <begin position="261"/>
        <end position="263"/>
    </location>
    <ligand>
        <name>FMN</name>
        <dbReference type="ChEBI" id="CHEBI:58210"/>
    </ligand>
</feature>
<feature type="binding site" evidence="11">
    <location>
        <position position="152"/>
    </location>
    <ligand>
        <name>substrate</name>
    </ligand>
</feature>
<sequence>MIRQSRKLEHLKYSLLLDDGPAAAGFTDFHLVHNCLPDLAWQDITINTAIADIPLSQPIIINAITGGAADVMPINCKLAEFARLTGAAMAVGSQYSAIEDPAAAESYKVVRKLNPNGVIFANLGAHASPEAALCAVEMIGAQAIQIHLNAGQEIIMSEGDRNFSGYLSHIEAIVKKINVPVIVKEVGCGIAREQAQALAGIGVKVIDVGGTGGTNFLAIEAARGQLTLDADMMSWGIPTAIAAVEVLSAVTPSMNVVVSGGVRTPLDVVKALALGSMAVGIAGPVLKVITRQGLDGAIRWYENFIIDIKRFMLLIGAHTITDLRSVPMVITGFSQEWLSARGITTAQFAERKKYAKSMA</sequence>
<dbReference type="RefSeq" id="WP_245867374.1">
    <property type="nucleotide sequence ID" value="NZ_CP155573.1"/>
</dbReference>
<keyword evidence="5 11" id="KW-0479">Metal-binding</keyword>
<comment type="caution">
    <text evidence="11">Lacks conserved residue(s) required for the propagation of feature annotation.</text>
</comment>
<dbReference type="InterPro" id="IPR000262">
    <property type="entry name" value="FMN-dep_DH"/>
</dbReference>
<evidence type="ECO:0000259" key="12">
    <source>
        <dbReference type="Pfam" id="PF01070"/>
    </source>
</evidence>
<dbReference type="CDD" id="cd02811">
    <property type="entry name" value="IDI-2_FMN"/>
    <property type="match status" value="1"/>
</dbReference>
<dbReference type="PANTHER" id="PTHR43665">
    <property type="entry name" value="ISOPENTENYL-DIPHOSPHATE DELTA-ISOMERASE"/>
    <property type="match status" value="1"/>
</dbReference>
<comment type="cofactor">
    <cofactor evidence="11">
        <name>NADPH</name>
        <dbReference type="ChEBI" id="CHEBI:57783"/>
    </cofactor>
</comment>
<comment type="subunit">
    <text evidence="10 11">Homooctamer. Dimer of tetramers.</text>
</comment>
<dbReference type="HAMAP" id="MF_00354">
    <property type="entry name" value="Idi_2"/>
    <property type="match status" value="1"/>
</dbReference>
<evidence type="ECO:0000256" key="2">
    <source>
        <dbReference type="ARBA" id="ARBA00022490"/>
    </source>
</evidence>
<evidence type="ECO:0000256" key="10">
    <source>
        <dbReference type="ARBA" id="ARBA00025810"/>
    </source>
</evidence>
<gene>
    <name evidence="13" type="primary">fni_1</name>
    <name evidence="11" type="synonym">fni</name>
    <name evidence="13" type="ORF">SPSIL_028780</name>
</gene>
<feature type="binding site" evidence="11">
    <location>
        <position position="184"/>
    </location>
    <ligand>
        <name>FMN</name>
        <dbReference type="ChEBI" id="CHEBI:58210"/>
    </ligand>
</feature>
<keyword evidence="7 11" id="KW-0521">NADP</keyword>
<evidence type="ECO:0000256" key="9">
    <source>
        <dbReference type="ARBA" id="ARBA00023235"/>
    </source>
</evidence>
<evidence type="ECO:0000313" key="13">
    <source>
        <dbReference type="EMBL" id="XFO66719.1"/>
    </source>
</evidence>